<dbReference type="EMBL" id="CP158568">
    <property type="protein sequence ID" value="XBY45212.1"/>
    <property type="molecule type" value="Genomic_DNA"/>
</dbReference>
<dbReference type="Gene3D" id="3.90.1300.10">
    <property type="entry name" value="Amidase signature (AS) domain"/>
    <property type="match status" value="1"/>
</dbReference>
<organism evidence="3">
    <name type="scientific">Methyloraptor flagellatus</name>
    <dbReference type="NCBI Taxonomy" id="3162530"/>
    <lineage>
        <taxon>Bacteria</taxon>
        <taxon>Pseudomonadati</taxon>
        <taxon>Pseudomonadota</taxon>
        <taxon>Alphaproteobacteria</taxon>
        <taxon>Hyphomicrobiales</taxon>
        <taxon>Ancalomicrobiaceae</taxon>
        <taxon>Methyloraptor</taxon>
    </lineage>
</organism>
<dbReference type="Pfam" id="PF01425">
    <property type="entry name" value="Amidase"/>
    <property type="match status" value="1"/>
</dbReference>
<dbReference type="PANTHER" id="PTHR11895">
    <property type="entry name" value="TRANSAMIDASE"/>
    <property type="match status" value="1"/>
</dbReference>
<dbReference type="InterPro" id="IPR036928">
    <property type="entry name" value="AS_sf"/>
</dbReference>
<dbReference type="GO" id="GO:0003824">
    <property type="term" value="F:catalytic activity"/>
    <property type="evidence" value="ECO:0007669"/>
    <property type="project" value="InterPro"/>
</dbReference>
<evidence type="ECO:0000256" key="1">
    <source>
        <dbReference type="ARBA" id="ARBA00009199"/>
    </source>
</evidence>
<dbReference type="InterPro" id="IPR000120">
    <property type="entry name" value="Amidase"/>
</dbReference>
<evidence type="ECO:0000259" key="2">
    <source>
        <dbReference type="Pfam" id="PF01425"/>
    </source>
</evidence>
<reference evidence="3" key="1">
    <citation type="submission" date="2024-06" db="EMBL/GenBank/DDBJ databases">
        <title>Methylostella associata gen. nov., sp. nov., a novel Ancalomicrobiaceae-affiliated facultatively methylotrophic bacteria that feed on methanotrophs of the genus Methylococcus.</title>
        <authorList>
            <person name="Saltykova V."/>
            <person name="Danilova O.V."/>
            <person name="Oshkin I.Y."/>
            <person name="Belova S.E."/>
            <person name="Pimenov N.V."/>
            <person name="Dedysh S.N."/>
        </authorList>
    </citation>
    <scope>NUCLEOTIDE SEQUENCE</scope>
    <source>
        <strain evidence="3">S20</strain>
    </source>
</reference>
<dbReference type="PANTHER" id="PTHR11895:SF151">
    <property type="entry name" value="GLUTAMYL-TRNA(GLN) AMIDOTRANSFERASE SUBUNIT A"/>
    <property type="match status" value="1"/>
</dbReference>
<feature type="domain" description="Amidase" evidence="2">
    <location>
        <begin position="30"/>
        <end position="410"/>
    </location>
</feature>
<protein>
    <submittedName>
        <fullName evidence="3">Amidase</fullName>
    </submittedName>
</protein>
<gene>
    <name evidence="3" type="ORF">ABS361_02660</name>
</gene>
<dbReference type="SUPFAM" id="SSF75304">
    <property type="entry name" value="Amidase signature (AS) enzymes"/>
    <property type="match status" value="1"/>
</dbReference>
<sequence>MTSTRRFPAPVSALALARAIDAGNLTPATAIERSIAAIEAHDALLGAFVATDFDAARAAAATATGPLAGIALGVKDIIDTHDLPTAYGSEIYAGHRPAADAPVVALARRAGSTVIGKTATTEFAYLQPTVTRNPVKPDHTPGGSSSGSAAAVGAGLIPFALGTQTGGSVIRPAAFCGIAGFKPSFRLIPTVGMKCFSWSLDTIGLFAAGIEDIGFCATALIGRPLRVDGRDPGAPRIGVARTHLWDEASHDMRAALETGARKAAQAGATVVDLEMPAVFAEAFAAHRVLQDFQAAQAFAFEVDHHRGRLSEILREALDHGASITPEAYDLARRTSRQARLALKDLFAEVDVILTPSTPGAAPEGLASTGAPIFNKLWTLMGTPCVNVPGLTGGGGLPLGLQIVAPFGRDLRALEAARFLEKALGA</sequence>
<proteinExistence type="inferred from homology"/>
<name>A0AAU7XAY5_9HYPH</name>
<comment type="similarity">
    <text evidence="1">Belongs to the amidase family.</text>
</comment>
<evidence type="ECO:0000313" key="3">
    <source>
        <dbReference type="EMBL" id="XBY45212.1"/>
    </source>
</evidence>
<dbReference type="InterPro" id="IPR023631">
    <property type="entry name" value="Amidase_dom"/>
</dbReference>
<dbReference type="RefSeq" id="WP_407050302.1">
    <property type="nucleotide sequence ID" value="NZ_CP158568.1"/>
</dbReference>
<dbReference type="AlphaFoldDB" id="A0AAU7XAY5"/>
<accession>A0AAU7XAY5</accession>
<dbReference type="KEGG" id="mflg:ABS361_02660"/>